<gene>
    <name evidence="2" type="ORF">SAMN05192569_105517</name>
</gene>
<reference evidence="3" key="1">
    <citation type="submission" date="2016-10" db="EMBL/GenBank/DDBJ databases">
        <authorList>
            <person name="Varghese N."/>
            <person name="Submissions S."/>
        </authorList>
    </citation>
    <scope>NUCLEOTIDE SEQUENCE [LARGE SCALE GENOMIC DNA]</scope>
    <source>
        <strain evidence="3">M1</strain>
    </source>
</reference>
<evidence type="ECO:0000313" key="2">
    <source>
        <dbReference type="EMBL" id="SFA54784.1"/>
    </source>
</evidence>
<name>A0A1I0TSJ7_9BACL</name>
<dbReference type="EMBL" id="FOJS01000055">
    <property type="protein sequence ID" value="SFA54784.1"/>
    <property type="molecule type" value="Genomic_DNA"/>
</dbReference>
<feature type="coiled-coil region" evidence="1">
    <location>
        <begin position="24"/>
        <end position="51"/>
    </location>
</feature>
<keyword evidence="3" id="KW-1185">Reference proteome</keyword>
<evidence type="ECO:0000256" key="1">
    <source>
        <dbReference type="SAM" id="Coils"/>
    </source>
</evidence>
<dbReference type="Proteomes" id="UP000198650">
    <property type="component" value="Unassembled WGS sequence"/>
</dbReference>
<sequence length="74" mass="8467">MEISKAVNIAVGCVMASSLDMNEKREVIESLRKFERQLEEANEDRAILAEVINTSNYADELNNEYERLKALCED</sequence>
<evidence type="ECO:0000313" key="3">
    <source>
        <dbReference type="Proteomes" id="UP000198650"/>
    </source>
</evidence>
<accession>A0A1I0TSJ7</accession>
<dbReference type="OrthoDB" id="2982688at2"/>
<protein>
    <submittedName>
        <fullName evidence="2">Uncharacterized protein</fullName>
    </submittedName>
</protein>
<proteinExistence type="predicted"/>
<organism evidence="2 3">
    <name type="scientific">Parageobacillus thermantarcticus</name>
    <dbReference type="NCBI Taxonomy" id="186116"/>
    <lineage>
        <taxon>Bacteria</taxon>
        <taxon>Bacillati</taxon>
        <taxon>Bacillota</taxon>
        <taxon>Bacilli</taxon>
        <taxon>Bacillales</taxon>
        <taxon>Anoxybacillaceae</taxon>
        <taxon>Parageobacillus</taxon>
    </lineage>
</organism>
<dbReference type="AlphaFoldDB" id="A0A1I0TSJ7"/>
<keyword evidence="1" id="KW-0175">Coiled coil</keyword>
<dbReference type="STRING" id="186116.SAMN05192569_105517"/>
<dbReference type="RefSeq" id="WP_143093474.1">
    <property type="nucleotide sequence ID" value="NZ_FOJS01000055.1"/>
</dbReference>